<dbReference type="InterPro" id="IPR001679">
    <property type="entry name" value="DNA_ligase"/>
</dbReference>
<dbReference type="Pfam" id="PF03119">
    <property type="entry name" value="DNA_ligase_ZBD"/>
    <property type="match status" value="1"/>
</dbReference>
<dbReference type="NCBIfam" id="TIGR00575">
    <property type="entry name" value="dnlj"/>
    <property type="match status" value="1"/>
</dbReference>
<dbReference type="CDD" id="cd17748">
    <property type="entry name" value="BRCT_DNA_ligase_like"/>
    <property type="match status" value="1"/>
</dbReference>
<dbReference type="Gene3D" id="3.30.470.30">
    <property type="entry name" value="DNA ligase/mRNA capping enzyme"/>
    <property type="match status" value="1"/>
</dbReference>
<keyword evidence="7 14" id="KW-0227">DNA damage</keyword>
<dbReference type="NCBIfam" id="NF005932">
    <property type="entry name" value="PRK07956.1"/>
    <property type="match status" value="1"/>
</dbReference>
<dbReference type="InterPro" id="IPR010994">
    <property type="entry name" value="RuvA_2-like"/>
</dbReference>
<feature type="binding site" evidence="14">
    <location>
        <position position="304"/>
    </location>
    <ligand>
        <name>NAD(+)</name>
        <dbReference type="ChEBI" id="CHEBI:57540"/>
    </ligand>
</feature>
<feature type="binding site" evidence="14">
    <location>
        <position position="425"/>
    </location>
    <ligand>
        <name>Zn(2+)</name>
        <dbReference type="ChEBI" id="CHEBI:29105"/>
    </ligand>
</feature>
<dbReference type="SUPFAM" id="SSF52113">
    <property type="entry name" value="BRCT domain"/>
    <property type="match status" value="1"/>
</dbReference>
<dbReference type="CDD" id="cd00114">
    <property type="entry name" value="LIGANc"/>
    <property type="match status" value="1"/>
</dbReference>
<dbReference type="PIRSF" id="PIRSF001604">
    <property type="entry name" value="LigA"/>
    <property type="match status" value="1"/>
</dbReference>
<keyword evidence="8 14" id="KW-0862">Zinc</keyword>
<dbReference type="Pfam" id="PF12826">
    <property type="entry name" value="HHH_2"/>
    <property type="match status" value="1"/>
</dbReference>
<feature type="binding site" evidence="14">
    <location>
        <begin position="44"/>
        <end position="48"/>
    </location>
    <ligand>
        <name>NAD(+)</name>
        <dbReference type="ChEBI" id="CHEBI:57540"/>
    </ligand>
</feature>
<evidence type="ECO:0000256" key="4">
    <source>
        <dbReference type="ARBA" id="ARBA00022598"/>
    </source>
</evidence>
<feature type="binding site" evidence="14">
    <location>
        <position position="124"/>
    </location>
    <ligand>
        <name>NAD(+)</name>
        <dbReference type="ChEBI" id="CHEBI:57540"/>
    </ligand>
</feature>
<dbReference type="PROSITE" id="PS01055">
    <property type="entry name" value="DNA_LIGASE_N1"/>
    <property type="match status" value="1"/>
</dbReference>
<dbReference type="InterPro" id="IPR004150">
    <property type="entry name" value="NAD_DNA_ligase_OB"/>
</dbReference>
<dbReference type="GO" id="GO:0003911">
    <property type="term" value="F:DNA ligase (NAD+) activity"/>
    <property type="evidence" value="ECO:0007669"/>
    <property type="project" value="UniProtKB-UniRule"/>
</dbReference>
<evidence type="ECO:0000256" key="1">
    <source>
        <dbReference type="ARBA" id="ARBA00004067"/>
    </source>
</evidence>
<evidence type="ECO:0000256" key="7">
    <source>
        <dbReference type="ARBA" id="ARBA00022763"/>
    </source>
</evidence>
<protein>
    <recommendedName>
        <fullName evidence="3 14">DNA ligase</fullName>
        <ecNumber evidence="2 14">6.5.1.2</ecNumber>
    </recommendedName>
    <alternativeName>
        <fullName evidence="14">Polydeoxyribonucleotide synthase [NAD(+)]</fullName>
    </alternativeName>
</protein>
<keyword evidence="14" id="KW-0464">Manganese</keyword>
<dbReference type="GO" id="GO:0006281">
    <property type="term" value="P:DNA repair"/>
    <property type="evidence" value="ECO:0007669"/>
    <property type="project" value="UniProtKB-KW"/>
</dbReference>
<dbReference type="Pfam" id="PF00533">
    <property type="entry name" value="BRCT"/>
    <property type="match status" value="1"/>
</dbReference>
<dbReference type="InterPro" id="IPR041663">
    <property type="entry name" value="DisA/LigA_HHH"/>
</dbReference>
<feature type="binding site" evidence="14">
    <location>
        <begin position="93"/>
        <end position="94"/>
    </location>
    <ligand>
        <name>NAD(+)</name>
        <dbReference type="ChEBI" id="CHEBI:57540"/>
    </ligand>
</feature>
<dbReference type="InterPro" id="IPR033136">
    <property type="entry name" value="DNA_ligase_CS"/>
</dbReference>
<feature type="binding site" evidence="14">
    <location>
        <position position="422"/>
    </location>
    <ligand>
        <name>Zn(2+)</name>
        <dbReference type="ChEBI" id="CHEBI:29105"/>
    </ligand>
</feature>
<dbReference type="FunFam" id="1.10.150.20:FF:000007">
    <property type="entry name" value="DNA ligase"/>
    <property type="match status" value="1"/>
</dbReference>
<dbReference type="InterPro" id="IPR013840">
    <property type="entry name" value="DNAligase_N"/>
</dbReference>
<evidence type="ECO:0000256" key="14">
    <source>
        <dbReference type="HAMAP-Rule" id="MF_01588"/>
    </source>
</evidence>
<evidence type="ECO:0000256" key="8">
    <source>
        <dbReference type="ARBA" id="ARBA00022833"/>
    </source>
</evidence>
<dbReference type="Gene3D" id="1.10.287.610">
    <property type="entry name" value="Helix hairpin bin"/>
    <property type="match status" value="1"/>
</dbReference>
<dbReference type="SUPFAM" id="SSF47781">
    <property type="entry name" value="RuvA domain 2-like"/>
    <property type="match status" value="1"/>
</dbReference>
<dbReference type="Gene3D" id="1.10.150.20">
    <property type="entry name" value="5' to 3' exonuclease, C-terminal subdomain"/>
    <property type="match status" value="2"/>
</dbReference>
<keyword evidence="6 14" id="KW-0479">Metal-binding</keyword>
<dbReference type="PROSITE" id="PS50172">
    <property type="entry name" value="BRCT"/>
    <property type="match status" value="1"/>
</dbReference>
<reference evidence="16" key="1">
    <citation type="journal article" date="2020" name="mSystems">
        <title>Genome- and Community-Level Interaction Insights into Carbon Utilization and Element Cycling Functions of Hydrothermarchaeota in Hydrothermal Sediment.</title>
        <authorList>
            <person name="Zhou Z."/>
            <person name="Liu Y."/>
            <person name="Xu W."/>
            <person name="Pan J."/>
            <person name="Luo Z.H."/>
            <person name="Li M."/>
        </authorList>
    </citation>
    <scope>NUCLEOTIDE SEQUENCE [LARGE SCALE GENOMIC DNA]</scope>
    <source>
        <strain evidence="16">SpSt-222</strain>
    </source>
</reference>
<dbReference type="AlphaFoldDB" id="A0A7C1G256"/>
<evidence type="ECO:0000256" key="6">
    <source>
        <dbReference type="ARBA" id="ARBA00022723"/>
    </source>
</evidence>
<dbReference type="InterPro" id="IPR004149">
    <property type="entry name" value="Znf_DNAligase_C4"/>
</dbReference>
<dbReference type="FunFam" id="2.40.50.140:FF:000012">
    <property type="entry name" value="DNA ligase"/>
    <property type="match status" value="1"/>
</dbReference>
<evidence type="ECO:0000256" key="9">
    <source>
        <dbReference type="ARBA" id="ARBA00022842"/>
    </source>
</evidence>
<evidence type="ECO:0000256" key="11">
    <source>
        <dbReference type="ARBA" id="ARBA00023204"/>
    </source>
</evidence>
<evidence type="ECO:0000256" key="13">
    <source>
        <dbReference type="ARBA" id="ARBA00060881"/>
    </source>
</evidence>
<dbReference type="Pfam" id="PF01653">
    <property type="entry name" value="DNA_ligase_aden"/>
    <property type="match status" value="1"/>
</dbReference>
<keyword evidence="11 14" id="KW-0234">DNA repair</keyword>
<feature type="binding site" evidence="14">
    <location>
        <position position="187"/>
    </location>
    <ligand>
        <name>NAD(+)</name>
        <dbReference type="ChEBI" id="CHEBI:57540"/>
    </ligand>
</feature>
<feature type="binding site" evidence="14">
    <location>
        <position position="445"/>
    </location>
    <ligand>
        <name>Zn(2+)</name>
        <dbReference type="ChEBI" id="CHEBI:29105"/>
    </ligand>
</feature>
<proteinExistence type="inferred from homology"/>
<accession>A0A7C1G256</accession>
<dbReference type="InterPro" id="IPR013839">
    <property type="entry name" value="DNAligase_adenylation"/>
</dbReference>
<dbReference type="GO" id="GO:0046872">
    <property type="term" value="F:metal ion binding"/>
    <property type="evidence" value="ECO:0007669"/>
    <property type="project" value="UniProtKB-KW"/>
</dbReference>
<dbReference type="SUPFAM" id="SSF56091">
    <property type="entry name" value="DNA ligase/mRNA capping enzyme, catalytic domain"/>
    <property type="match status" value="1"/>
</dbReference>
<dbReference type="FunFam" id="3.30.470.30:FF:000001">
    <property type="entry name" value="DNA ligase"/>
    <property type="match status" value="1"/>
</dbReference>
<evidence type="ECO:0000256" key="3">
    <source>
        <dbReference type="ARBA" id="ARBA00013308"/>
    </source>
</evidence>
<name>A0A7C1G256_THERO</name>
<dbReference type="Gene3D" id="2.40.50.140">
    <property type="entry name" value="Nucleic acid-binding proteins"/>
    <property type="match status" value="1"/>
</dbReference>
<feature type="active site" description="N6-AMP-lysine intermediate" evidence="14">
    <location>
        <position position="126"/>
    </location>
</feature>
<sequence length="697" mass="78616">MAEQSATTQDRVPPEVRRRVDELRRLIHRYNYEYYVLNAPTISDAEYDALMLELRRLEEQYPELITPDSPTQRVGAPPAEGFATVQHEIPMLSLGNVFSDGEIRAWAQRVYRLSNRYDIEFVTEPKVDGLAVSIVYENGVLVRGATRGDGYTGEDVTNNIRTIRMIPLRLYPPAGVELPRILEVRGEVYMNVRDFEKLNRERGEQGLPLFANPRNAAAGSLRQLDPSVTASRPLRFAAWDIGRWEGTEPPATHKAVLDFLAQLQIPVVPDYRLCHSIDEVIAECHRWQERRDLLEFEADGVVIKVNDRALYQALGVVGREPRGAVAYKFPAHEKTTIVRDVIWSVGRTGKLTPVAILEPVEIGGVIVERATLHNEEEIRRLGLLLGDAVVVQRRGDVIPKIVATIPQRRDGDERPIEIPKQCPVCGAHTVRLEGEVDRYCSNPNCPARLKASIRQFASRNAMDIEGLGEKISDLFVDLGLVRSLPDLYTIDWNRVLQLEGFGPKKVENLRKAIEASKQRPFARFLFGLGIRHVGERNAQLLAERFRSIDRLMQATMEDLLEIPGFGPAVAQSVYEFFREPKNREMIERFRQLGVRMAEEEVPARVPARGPLVGKTVVLTGRLETLTRSQAEELLRRAGAHVTESVSRKTDYVFAGAEPGSKYVRAQQLGVPILGEEDLLRMLRESGIEVEAPIRSSD</sequence>
<comment type="similarity">
    <text evidence="13 14">Belongs to the NAD-dependent DNA ligase family. LigA subfamily.</text>
</comment>
<dbReference type="GO" id="GO:0003677">
    <property type="term" value="F:DNA binding"/>
    <property type="evidence" value="ECO:0007669"/>
    <property type="project" value="InterPro"/>
</dbReference>
<dbReference type="SMART" id="SM00292">
    <property type="entry name" value="BRCT"/>
    <property type="match status" value="1"/>
</dbReference>
<gene>
    <name evidence="14 16" type="primary">ligA</name>
    <name evidence="16" type="ORF">ENP47_03400</name>
</gene>
<feature type="binding site" evidence="14">
    <location>
        <position position="147"/>
    </location>
    <ligand>
        <name>NAD(+)</name>
        <dbReference type="ChEBI" id="CHEBI:57540"/>
    </ligand>
</feature>
<dbReference type="GO" id="GO:0006260">
    <property type="term" value="P:DNA replication"/>
    <property type="evidence" value="ECO:0007669"/>
    <property type="project" value="UniProtKB-KW"/>
</dbReference>
<keyword evidence="5 14" id="KW-0235">DNA replication</keyword>
<keyword evidence="4 14" id="KW-0436">Ligase</keyword>
<organism evidence="16">
    <name type="scientific">Thermomicrobium roseum</name>
    <dbReference type="NCBI Taxonomy" id="500"/>
    <lineage>
        <taxon>Bacteria</taxon>
        <taxon>Pseudomonadati</taxon>
        <taxon>Thermomicrobiota</taxon>
        <taxon>Thermomicrobia</taxon>
        <taxon>Thermomicrobiales</taxon>
        <taxon>Thermomicrobiaceae</taxon>
        <taxon>Thermomicrobium</taxon>
    </lineage>
</organism>
<dbReference type="Pfam" id="PF03120">
    <property type="entry name" value="OB_DNA_ligase"/>
    <property type="match status" value="1"/>
</dbReference>
<dbReference type="SMART" id="SM00532">
    <property type="entry name" value="LIGANc"/>
    <property type="match status" value="1"/>
</dbReference>
<dbReference type="InterPro" id="IPR001357">
    <property type="entry name" value="BRCT_dom"/>
</dbReference>
<dbReference type="InterPro" id="IPR036420">
    <property type="entry name" value="BRCT_dom_sf"/>
</dbReference>
<evidence type="ECO:0000256" key="12">
    <source>
        <dbReference type="ARBA" id="ARBA00034005"/>
    </source>
</evidence>
<dbReference type="Gene3D" id="6.20.10.30">
    <property type="match status" value="1"/>
</dbReference>
<evidence type="ECO:0000256" key="5">
    <source>
        <dbReference type="ARBA" id="ARBA00022705"/>
    </source>
</evidence>
<dbReference type="Gene3D" id="3.40.50.10190">
    <property type="entry name" value="BRCT domain"/>
    <property type="match status" value="1"/>
</dbReference>
<dbReference type="Pfam" id="PF14520">
    <property type="entry name" value="HHH_5"/>
    <property type="match status" value="1"/>
</dbReference>
<keyword evidence="9 14" id="KW-0460">Magnesium</keyword>
<comment type="caution">
    <text evidence="16">The sequence shown here is derived from an EMBL/GenBank/DDBJ whole genome shotgun (WGS) entry which is preliminary data.</text>
</comment>
<comment type="cofactor">
    <cofactor evidence="14">
        <name>Mg(2+)</name>
        <dbReference type="ChEBI" id="CHEBI:18420"/>
    </cofactor>
    <cofactor evidence="14">
        <name>Mn(2+)</name>
        <dbReference type="ChEBI" id="CHEBI:29035"/>
    </cofactor>
</comment>
<dbReference type="EC" id="6.5.1.2" evidence="2 14"/>
<evidence type="ECO:0000256" key="10">
    <source>
        <dbReference type="ARBA" id="ARBA00023027"/>
    </source>
</evidence>
<dbReference type="PANTHER" id="PTHR23389:SF9">
    <property type="entry name" value="DNA LIGASE"/>
    <property type="match status" value="1"/>
</dbReference>
<comment type="function">
    <text evidence="1 14">DNA ligase that catalyzes the formation of phosphodiester linkages between 5'-phosphoryl and 3'-hydroxyl groups in double-stranded DNA using NAD as a coenzyme and as the energy source for the reaction. It is essential for DNA replication and repair of damaged DNA.</text>
</comment>
<dbReference type="InterPro" id="IPR003583">
    <property type="entry name" value="Hlx-hairpin-Hlx_DNA-bd_motif"/>
</dbReference>
<dbReference type="HAMAP" id="MF_01588">
    <property type="entry name" value="DNA_ligase_A"/>
    <property type="match status" value="1"/>
</dbReference>
<dbReference type="SUPFAM" id="SSF50249">
    <property type="entry name" value="Nucleic acid-binding proteins"/>
    <property type="match status" value="1"/>
</dbReference>
<evidence type="ECO:0000256" key="15">
    <source>
        <dbReference type="RuleBase" id="RU000618"/>
    </source>
</evidence>
<dbReference type="GO" id="GO:0005829">
    <property type="term" value="C:cytosol"/>
    <property type="evidence" value="ECO:0007669"/>
    <property type="project" value="TreeGrafter"/>
</dbReference>
<dbReference type="SMART" id="SM00278">
    <property type="entry name" value="HhH1"/>
    <property type="match status" value="3"/>
</dbReference>
<comment type="catalytic activity">
    <reaction evidence="12 14 15">
        <text>NAD(+) + (deoxyribonucleotide)n-3'-hydroxyl + 5'-phospho-(deoxyribonucleotide)m = (deoxyribonucleotide)n+m + AMP + beta-nicotinamide D-nucleotide.</text>
        <dbReference type="EC" id="6.5.1.2"/>
    </reaction>
</comment>
<dbReference type="EMBL" id="DSJL01000007">
    <property type="protein sequence ID" value="HEF64638.1"/>
    <property type="molecule type" value="Genomic_DNA"/>
</dbReference>
<evidence type="ECO:0000313" key="16">
    <source>
        <dbReference type="EMBL" id="HEF64638.1"/>
    </source>
</evidence>
<dbReference type="FunFam" id="1.10.150.20:FF:000006">
    <property type="entry name" value="DNA ligase"/>
    <property type="match status" value="1"/>
</dbReference>
<dbReference type="FunFam" id="1.10.287.610:FF:000002">
    <property type="entry name" value="DNA ligase"/>
    <property type="match status" value="1"/>
</dbReference>
<feature type="binding site" evidence="14">
    <location>
        <position position="328"/>
    </location>
    <ligand>
        <name>NAD(+)</name>
        <dbReference type="ChEBI" id="CHEBI:57540"/>
    </ligand>
</feature>
<feature type="binding site" evidence="14">
    <location>
        <position position="440"/>
    </location>
    <ligand>
        <name>Zn(2+)</name>
        <dbReference type="ChEBI" id="CHEBI:29105"/>
    </ligand>
</feature>
<keyword evidence="10 14" id="KW-0520">NAD</keyword>
<dbReference type="InterPro" id="IPR018239">
    <property type="entry name" value="DNA_ligase_AS"/>
</dbReference>
<dbReference type="InterPro" id="IPR012340">
    <property type="entry name" value="NA-bd_OB-fold"/>
</dbReference>
<evidence type="ECO:0000256" key="2">
    <source>
        <dbReference type="ARBA" id="ARBA00012722"/>
    </source>
</evidence>
<dbReference type="PANTHER" id="PTHR23389">
    <property type="entry name" value="CHROMOSOME TRANSMISSION FIDELITY FACTOR 18"/>
    <property type="match status" value="1"/>
</dbReference>
<dbReference type="PROSITE" id="PS01056">
    <property type="entry name" value="DNA_LIGASE_N2"/>
    <property type="match status" value="1"/>
</dbReference>